<dbReference type="EMBL" id="HBUF01339720">
    <property type="protein sequence ID" value="CAG6701164.1"/>
    <property type="molecule type" value="Transcribed_RNA"/>
</dbReference>
<reference evidence="1" key="1">
    <citation type="submission" date="2021-05" db="EMBL/GenBank/DDBJ databases">
        <authorList>
            <person name="Alioto T."/>
            <person name="Alioto T."/>
            <person name="Gomez Garrido J."/>
        </authorList>
    </citation>
    <scope>NUCLEOTIDE SEQUENCE</scope>
</reference>
<evidence type="ECO:0000313" key="1">
    <source>
        <dbReference type="EMBL" id="CAG6701164.1"/>
    </source>
</evidence>
<proteinExistence type="predicted"/>
<organism evidence="1">
    <name type="scientific">Cacopsylla melanoneura</name>
    <dbReference type="NCBI Taxonomy" id="428564"/>
    <lineage>
        <taxon>Eukaryota</taxon>
        <taxon>Metazoa</taxon>
        <taxon>Ecdysozoa</taxon>
        <taxon>Arthropoda</taxon>
        <taxon>Hexapoda</taxon>
        <taxon>Insecta</taxon>
        <taxon>Pterygota</taxon>
        <taxon>Neoptera</taxon>
        <taxon>Paraneoptera</taxon>
        <taxon>Hemiptera</taxon>
        <taxon>Sternorrhyncha</taxon>
        <taxon>Psylloidea</taxon>
        <taxon>Psyllidae</taxon>
        <taxon>Psyllinae</taxon>
        <taxon>Cacopsylla</taxon>
    </lineage>
</organism>
<sequence length="120" mass="13500">MTVIIIDLYNLEIVSSILKLESYNSECPGNSSSTSTGPNSSKQLPNFGYLHFPNSHFAVLPVLCIVESSLWGHLQRRDVKETVSLDTYSMWSIICKLAISIYPTAVNCAFWSTLKLRLFH</sequence>
<dbReference type="AlphaFoldDB" id="A0A8D8XN63"/>
<protein>
    <submittedName>
        <fullName evidence="1">Uncharacterized protein</fullName>
    </submittedName>
</protein>
<accession>A0A8D8XN63</accession>
<name>A0A8D8XN63_9HEMI</name>